<evidence type="ECO:0000313" key="3">
    <source>
        <dbReference type="Proteomes" id="UP000271624"/>
    </source>
</evidence>
<dbReference type="RefSeq" id="WP_127081650.1">
    <property type="nucleotide sequence ID" value="NZ_RSCL01000007.1"/>
</dbReference>
<feature type="chain" id="PRO_5018654741" evidence="1">
    <location>
        <begin position="28"/>
        <end position="203"/>
    </location>
</feature>
<dbReference type="EMBL" id="RSCL01000007">
    <property type="protein sequence ID" value="RUT05942.1"/>
    <property type="molecule type" value="Genomic_DNA"/>
</dbReference>
<feature type="signal peptide" evidence="1">
    <location>
        <begin position="1"/>
        <end position="27"/>
    </location>
</feature>
<accession>A0A3S1CL70</accession>
<dbReference type="Proteomes" id="UP000271624">
    <property type="component" value="Unassembled WGS sequence"/>
</dbReference>
<evidence type="ECO:0000256" key="1">
    <source>
        <dbReference type="SAM" id="SignalP"/>
    </source>
</evidence>
<proteinExistence type="predicted"/>
<name>A0A3S1CL70_9CYAN</name>
<dbReference type="OrthoDB" id="1491023at2"/>
<keyword evidence="3" id="KW-1185">Reference proteome</keyword>
<dbReference type="AlphaFoldDB" id="A0A3S1CL70"/>
<organism evidence="2 3">
    <name type="scientific">Dulcicalothrix desertica PCC 7102</name>
    <dbReference type="NCBI Taxonomy" id="232991"/>
    <lineage>
        <taxon>Bacteria</taxon>
        <taxon>Bacillati</taxon>
        <taxon>Cyanobacteriota</taxon>
        <taxon>Cyanophyceae</taxon>
        <taxon>Nostocales</taxon>
        <taxon>Calotrichaceae</taxon>
        <taxon>Dulcicalothrix</taxon>
    </lineage>
</organism>
<keyword evidence="1" id="KW-0732">Signal</keyword>
<gene>
    <name evidence="2" type="ORF">DSM106972_031480</name>
</gene>
<comment type="caution">
    <text evidence="2">The sequence shown here is derived from an EMBL/GenBank/DDBJ whole genome shotgun (WGS) entry which is preliminary data.</text>
</comment>
<reference evidence="2" key="2">
    <citation type="journal article" date="2019" name="Genome Biol. Evol.">
        <title>Day and night: Metabolic profiles and evolutionary relationships of six axenic non-marine cyanobacteria.</title>
        <authorList>
            <person name="Will S.E."/>
            <person name="Henke P."/>
            <person name="Boedeker C."/>
            <person name="Huang S."/>
            <person name="Brinkmann H."/>
            <person name="Rohde M."/>
            <person name="Jarek M."/>
            <person name="Friedl T."/>
            <person name="Seufert S."/>
            <person name="Schumacher M."/>
            <person name="Overmann J."/>
            <person name="Neumann-Schaal M."/>
            <person name="Petersen J."/>
        </authorList>
    </citation>
    <scope>NUCLEOTIDE SEQUENCE [LARGE SCALE GENOMIC DNA]</scope>
    <source>
        <strain evidence="2">PCC 7102</strain>
    </source>
</reference>
<protein>
    <submittedName>
        <fullName evidence="2">Uncharacterized protein</fullName>
    </submittedName>
</protein>
<evidence type="ECO:0000313" key="2">
    <source>
        <dbReference type="EMBL" id="RUT05942.1"/>
    </source>
</evidence>
<reference evidence="2" key="1">
    <citation type="submission" date="2018-12" db="EMBL/GenBank/DDBJ databases">
        <authorList>
            <person name="Will S."/>
            <person name="Neumann-Schaal M."/>
            <person name="Henke P."/>
        </authorList>
    </citation>
    <scope>NUCLEOTIDE SEQUENCE</scope>
    <source>
        <strain evidence="2">PCC 7102</strain>
    </source>
</reference>
<sequence>MKIKHFYQVSSLLIAGLVLSNFGTVSASINSSQTLQQLNSNTVVGIKKIAANPEDCIAFNPNSTAVKQVNGSWKIVENGNHWMFDFGAKKDEATRAFQVIKQYGMNKSCFVGRPQPSFKYLLKNDNAPVGAIRGEDCVAFNPATTTLSKINNRWKIVDGSHWMFDFNTNEAEAKQSLEIIKKYKFTRSCFVGRPDPSFTYLRK</sequence>